<proteinExistence type="predicted"/>
<dbReference type="EMBL" id="KB454490">
    <property type="protein sequence ID" value="EME31780.1"/>
    <property type="molecule type" value="Genomic_DNA"/>
</dbReference>
<keyword evidence="2" id="KW-1185">Reference proteome</keyword>
<evidence type="ECO:0000313" key="1">
    <source>
        <dbReference type="EMBL" id="EME31780.1"/>
    </source>
</evidence>
<evidence type="ECO:0000313" key="2">
    <source>
        <dbReference type="Proteomes" id="UP000030680"/>
    </source>
</evidence>
<accession>M2X5L9</accession>
<organism evidence="1 2">
    <name type="scientific">Galdieria sulphuraria</name>
    <name type="common">Red alga</name>
    <dbReference type="NCBI Taxonomy" id="130081"/>
    <lineage>
        <taxon>Eukaryota</taxon>
        <taxon>Rhodophyta</taxon>
        <taxon>Bangiophyceae</taxon>
        <taxon>Galdieriales</taxon>
        <taxon>Galdieriaceae</taxon>
        <taxon>Galdieria</taxon>
    </lineage>
</organism>
<dbReference type="GeneID" id="17090401"/>
<dbReference type="AlphaFoldDB" id="M2X5L9"/>
<gene>
    <name evidence="1" type="ORF">Gasu_11530</name>
</gene>
<protein>
    <submittedName>
        <fullName evidence="1">Uncharacterized protein</fullName>
    </submittedName>
</protein>
<dbReference type="Gramene" id="EME31780">
    <property type="protein sequence ID" value="EME31780"/>
    <property type="gene ID" value="Gasu_11530"/>
</dbReference>
<dbReference type="RefSeq" id="XP_005708300.1">
    <property type="nucleotide sequence ID" value="XM_005708243.1"/>
</dbReference>
<dbReference type="Proteomes" id="UP000030680">
    <property type="component" value="Unassembled WGS sequence"/>
</dbReference>
<dbReference type="KEGG" id="gsl:Gasu_11530"/>
<name>M2X5L9_GALSU</name>
<reference evidence="2" key="1">
    <citation type="journal article" date="2013" name="Science">
        <title>Gene transfer from bacteria and archaea facilitated evolution of an extremophilic eukaryote.</title>
        <authorList>
            <person name="Schonknecht G."/>
            <person name="Chen W.H."/>
            <person name="Ternes C.M."/>
            <person name="Barbier G.G."/>
            <person name="Shrestha R.P."/>
            <person name="Stanke M."/>
            <person name="Brautigam A."/>
            <person name="Baker B.J."/>
            <person name="Banfield J.F."/>
            <person name="Garavito R.M."/>
            <person name="Carr K."/>
            <person name="Wilkerson C."/>
            <person name="Rensing S.A."/>
            <person name="Gagneul D."/>
            <person name="Dickenson N.E."/>
            <person name="Oesterhelt C."/>
            <person name="Lercher M.J."/>
            <person name="Weber A.P."/>
        </authorList>
    </citation>
    <scope>NUCLEOTIDE SEQUENCE [LARGE SCALE GENOMIC DNA]</scope>
    <source>
        <strain evidence="2">074W</strain>
    </source>
</reference>
<sequence>MSKSIHNVRFLRVVKKFLFVNTSETSTVIGSCDTQKDDYCPKRSSPLVGFSSKPEETKRFTSFILSCCFPGSY</sequence>